<evidence type="ECO:0000259" key="4">
    <source>
        <dbReference type="Pfam" id="PF07987"/>
    </source>
</evidence>
<dbReference type="InterPro" id="IPR012533">
    <property type="entry name" value="YcnI-copper_dom"/>
</dbReference>
<keyword evidence="2" id="KW-1133">Transmembrane helix</keyword>
<dbReference type="CDD" id="cd08545">
    <property type="entry name" value="YcnI_like"/>
    <property type="match status" value="1"/>
</dbReference>
<evidence type="ECO:0000256" key="1">
    <source>
        <dbReference type="SAM" id="MobiDB-lite"/>
    </source>
</evidence>
<evidence type="ECO:0000313" key="5">
    <source>
        <dbReference type="EMBL" id="GLL02637.1"/>
    </source>
</evidence>
<dbReference type="Pfam" id="PF07987">
    <property type="entry name" value="DUF1775"/>
    <property type="match status" value="1"/>
</dbReference>
<feature type="region of interest" description="Disordered" evidence="1">
    <location>
        <begin position="195"/>
        <end position="218"/>
    </location>
</feature>
<evidence type="ECO:0000256" key="3">
    <source>
        <dbReference type="SAM" id="SignalP"/>
    </source>
</evidence>
<feature type="transmembrane region" description="Helical" evidence="2">
    <location>
        <begin position="221"/>
        <end position="243"/>
    </location>
</feature>
<keyword evidence="2" id="KW-0472">Membrane</keyword>
<proteinExistence type="predicted"/>
<feature type="domain" description="YncI copper-binding" evidence="4">
    <location>
        <begin position="40"/>
        <end position="186"/>
    </location>
</feature>
<comment type="caution">
    <text evidence="5">The sequence shown here is derived from an EMBL/GenBank/DDBJ whole genome shotgun (WGS) entry which is preliminary data.</text>
</comment>
<dbReference type="AlphaFoldDB" id="A0A9W6NN46"/>
<reference evidence="5" key="2">
    <citation type="submission" date="2023-01" db="EMBL/GenBank/DDBJ databases">
        <authorList>
            <person name="Sun Q."/>
            <person name="Evtushenko L."/>
        </authorList>
    </citation>
    <scope>NUCLEOTIDE SEQUENCE</scope>
    <source>
        <strain evidence="5">VKM Ac-1321</strain>
    </source>
</reference>
<name>A0A9W6NN46_9ACTN</name>
<evidence type="ECO:0000313" key="6">
    <source>
        <dbReference type="Proteomes" id="UP001143480"/>
    </source>
</evidence>
<feature type="chain" id="PRO_5040839800" evidence="3">
    <location>
        <begin position="33"/>
        <end position="251"/>
    </location>
</feature>
<gene>
    <name evidence="5" type="ORF">GCM10017581_043790</name>
</gene>
<protein>
    <submittedName>
        <fullName evidence="5">Membrane protein</fullName>
    </submittedName>
</protein>
<sequence>MFRARADYRIMRLAHVARIGIALAAAATAALAFPAAASAHVTVNPNTAVQGGYTKVTFRVPTERDDASTTKVEIAIPTDKPIASVSLKPVQGWTAATETSKLTTPIKTGDGELTEAVSKITWTADGDAAIKPHQFQEFDVSLGPLPQTDQIVFKALQTYSSGEVVRWIDEPAAGAEAEHPAPVLKLSKKTDTAAGATTSAAPTATATGSATSSSSSSDGTAIGLGIAGLVLGLAGLVMGILAYRRHPAPSA</sequence>
<dbReference type="Proteomes" id="UP001143480">
    <property type="component" value="Unassembled WGS sequence"/>
</dbReference>
<reference evidence="5" key="1">
    <citation type="journal article" date="2014" name="Int. J. Syst. Evol. Microbiol.">
        <title>Complete genome sequence of Corynebacterium casei LMG S-19264T (=DSM 44701T), isolated from a smear-ripened cheese.</title>
        <authorList>
            <consortium name="US DOE Joint Genome Institute (JGI-PGF)"/>
            <person name="Walter F."/>
            <person name="Albersmeier A."/>
            <person name="Kalinowski J."/>
            <person name="Ruckert C."/>
        </authorList>
    </citation>
    <scope>NUCLEOTIDE SEQUENCE</scope>
    <source>
        <strain evidence="5">VKM Ac-1321</strain>
    </source>
</reference>
<feature type="signal peptide" evidence="3">
    <location>
        <begin position="1"/>
        <end position="32"/>
    </location>
</feature>
<dbReference type="Gene3D" id="2.60.40.2230">
    <property type="entry name" value="Uncharacterised protein YcnI-like PF07987, DUF1775"/>
    <property type="match status" value="1"/>
</dbReference>
<dbReference type="InterPro" id="IPR038507">
    <property type="entry name" value="YcnI-like_sf"/>
</dbReference>
<accession>A0A9W6NN46</accession>
<keyword evidence="6" id="KW-1185">Reference proteome</keyword>
<dbReference type="EMBL" id="BSFP01000025">
    <property type="protein sequence ID" value="GLL02637.1"/>
    <property type="molecule type" value="Genomic_DNA"/>
</dbReference>
<keyword evidence="2" id="KW-0812">Transmembrane</keyword>
<evidence type="ECO:0000256" key="2">
    <source>
        <dbReference type="SAM" id="Phobius"/>
    </source>
</evidence>
<organism evidence="5 6">
    <name type="scientific">Dactylosporangium matsuzakiense</name>
    <dbReference type="NCBI Taxonomy" id="53360"/>
    <lineage>
        <taxon>Bacteria</taxon>
        <taxon>Bacillati</taxon>
        <taxon>Actinomycetota</taxon>
        <taxon>Actinomycetes</taxon>
        <taxon>Micromonosporales</taxon>
        <taxon>Micromonosporaceae</taxon>
        <taxon>Dactylosporangium</taxon>
    </lineage>
</organism>
<keyword evidence="3" id="KW-0732">Signal</keyword>